<evidence type="ECO:0000256" key="6">
    <source>
        <dbReference type="ARBA" id="ARBA00022777"/>
    </source>
</evidence>
<keyword evidence="4" id="KW-0808">Transferase</keyword>
<keyword evidence="1" id="KW-0813">Transport</keyword>
<evidence type="ECO:0000259" key="8">
    <source>
        <dbReference type="PROSITE" id="PS51100"/>
    </source>
</evidence>
<dbReference type="Gene3D" id="3.40.50.2300">
    <property type="match status" value="1"/>
</dbReference>
<dbReference type="EMBL" id="NIHM01000013">
    <property type="protein sequence ID" value="PLT54359.1"/>
    <property type="molecule type" value="Genomic_DNA"/>
</dbReference>
<accession>A0A2N5NH35</accession>
<reference evidence="10 11" key="1">
    <citation type="journal article" date="2017" name="Genome Med.">
        <title>A novel Ruminococcus gnavus clade enriched in inflammatory bowel disease patients.</title>
        <authorList>
            <person name="Hall A.B."/>
            <person name="Yassour M."/>
            <person name="Sauk J."/>
            <person name="Garner A."/>
            <person name="Jiang X."/>
            <person name="Arthur T."/>
            <person name="Lagoudas G.K."/>
            <person name="Vatanen T."/>
            <person name="Fornelos N."/>
            <person name="Wilson R."/>
            <person name="Bertha M."/>
            <person name="Cohen M."/>
            <person name="Garber J."/>
            <person name="Khalili H."/>
            <person name="Gevers D."/>
            <person name="Ananthakrishnan A.N."/>
            <person name="Kugathasan S."/>
            <person name="Lander E.S."/>
            <person name="Blainey P."/>
            <person name="Vlamakis H."/>
            <person name="Xavier R.J."/>
            <person name="Huttenhower C."/>
        </authorList>
    </citation>
    <scope>NUCLEOTIDE SEQUENCE [LARGE SCALE GENOMIC DNA]</scope>
    <source>
        <strain evidence="10 11">RJX1118</strain>
    </source>
</reference>
<dbReference type="InterPro" id="IPR003501">
    <property type="entry name" value="PTS_EIIB_2/3"/>
</dbReference>
<name>A0A2N5NH35_MEDGN</name>
<dbReference type="Proteomes" id="UP000234849">
    <property type="component" value="Unassembled WGS sequence"/>
</dbReference>
<evidence type="ECO:0000256" key="7">
    <source>
        <dbReference type="PROSITE-ProRule" id="PRU00423"/>
    </source>
</evidence>
<dbReference type="CDD" id="cd05564">
    <property type="entry name" value="PTS_IIB_chitobiose_lichenan"/>
    <property type="match status" value="1"/>
</dbReference>
<evidence type="ECO:0000256" key="1">
    <source>
        <dbReference type="ARBA" id="ARBA00022448"/>
    </source>
</evidence>
<comment type="caution">
    <text evidence="10">The sequence shown here is derived from an EMBL/GenBank/DDBJ whole genome shotgun (WGS) entry which is preliminary data.</text>
</comment>
<keyword evidence="5" id="KW-0598">Phosphotransferase system</keyword>
<dbReference type="GO" id="GO:0008982">
    <property type="term" value="F:protein-N(PI)-phosphohistidine-sugar phosphotransferase activity"/>
    <property type="evidence" value="ECO:0007669"/>
    <property type="project" value="InterPro"/>
</dbReference>
<dbReference type="RefSeq" id="WP_101879855.1">
    <property type="nucleotide sequence ID" value="NZ_JAPZEC010000022.1"/>
</dbReference>
<gene>
    <name evidence="10" type="ORF">CDL18_10255</name>
    <name evidence="9" type="ORF">O8D18_13970</name>
</gene>
<keyword evidence="6" id="KW-0418">Kinase</keyword>
<dbReference type="EMBL" id="JAPZED010000022">
    <property type="protein sequence ID" value="MCZ7695116.1"/>
    <property type="molecule type" value="Genomic_DNA"/>
</dbReference>
<dbReference type="InterPro" id="IPR036095">
    <property type="entry name" value="PTS_EIIB-like_sf"/>
</dbReference>
<dbReference type="InterPro" id="IPR013012">
    <property type="entry name" value="PTS_EIIB_3"/>
</dbReference>
<organism evidence="10 11">
    <name type="scientific">Mediterraneibacter gnavus</name>
    <name type="common">Ruminococcus gnavus</name>
    <dbReference type="NCBI Taxonomy" id="33038"/>
    <lineage>
        <taxon>Bacteria</taxon>
        <taxon>Bacillati</taxon>
        <taxon>Bacillota</taxon>
        <taxon>Clostridia</taxon>
        <taxon>Lachnospirales</taxon>
        <taxon>Lachnospiraceae</taxon>
        <taxon>Mediterraneibacter</taxon>
    </lineage>
</organism>
<evidence type="ECO:0000313" key="10">
    <source>
        <dbReference type="EMBL" id="PLT54359.1"/>
    </source>
</evidence>
<keyword evidence="2" id="KW-0597">Phosphoprotein</keyword>
<dbReference type="GO" id="GO:0009401">
    <property type="term" value="P:phosphoenolpyruvate-dependent sugar phosphotransferase system"/>
    <property type="evidence" value="ECO:0007669"/>
    <property type="project" value="UniProtKB-KW"/>
</dbReference>
<evidence type="ECO:0000256" key="4">
    <source>
        <dbReference type="ARBA" id="ARBA00022679"/>
    </source>
</evidence>
<dbReference type="PROSITE" id="PS51100">
    <property type="entry name" value="PTS_EIIB_TYPE_3"/>
    <property type="match status" value="1"/>
</dbReference>
<feature type="modified residue" description="Phosphocysteine; by EIIA" evidence="7">
    <location>
        <position position="8"/>
    </location>
</feature>
<evidence type="ECO:0000256" key="2">
    <source>
        <dbReference type="ARBA" id="ARBA00022553"/>
    </source>
</evidence>
<protein>
    <submittedName>
        <fullName evidence="10">PTS sugar transporter subunit IIB</fullName>
    </submittedName>
</protein>
<reference evidence="9" key="2">
    <citation type="submission" date="2022-12" db="EMBL/GenBank/DDBJ databases">
        <title>Genome of R. gnavus strain RSHDN_123.</title>
        <authorList>
            <person name="Abdugheni R."/>
        </authorList>
    </citation>
    <scope>NUCLEOTIDE SEQUENCE</scope>
    <source>
        <strain evidence="9">RSHDN_123</strain>
    </source>
</reference>
<dbReference type="InterPro" id="IPR051819">
    <property type="entry name" value="PTS_sugar-specific_EIIB"/>
</dbReference>
<evidence type="ECO:0000313" key="11">
    <source>
        <dbReference type="Proteomes" id="UP000234849"/>
    </source>
</evidence>
<evidence type="ECO:0000256" key="5">
    <source>
        <dbReference type="ARBA" id="ARBA00022683"/>
    </source>
</evidence>
<proteinExistence type="predicted"/>
<dbReference type="PANTHER" id="PTHR34581">
    <property type="entry name" value="PTS SYSTEM N,N'-DIACETYLCHITOBIOSE-SPECIFIC EIIB COMPONENT"/>
    <property type="match status" value="1"/>
</dbReference>
<dbReference type="GO" id="GO:0016301">
    <property type="term" value="F:kinase activity"/>
    <property type="evidence" value="ECO:0007669"/>
    <property type="project" value="UniProtKB-KW"/>
</dbReference>
<keyword evidence="3 10" id="KW-0762">Sugar transport</keyword>
<feature type="domain" description="PTS EIIB type-3" evidence="8">
    <location>
        <begin position="1"/>
        <end position="102"/>
    </location>
</feature>
<dbReference type="PANTHER" id="PTHR34581:SF2">
    <property type="entry name" value="PTS SYSTEM N,N'-DIACETYLCHITOBIOSE-SPECIFIC EIIB COMPONENT"/>
    <property type="match status" value="1"/>
</dbReference>
<dbReference type="SUPFAM" id="SSF52794">
    <property type="entry name" value="PTS system IIB component-like"/>
    <property type="match status" value="1"/>
</dbReference>
<sequence length="102" mass="11169">MKHIYLICAAGLSTSMMVEKMKEAARKQGFECEIQAVGIPMAESIVSGADCILLGPQIRFEKEMICELAGETPVDVIDMRDYGRMNGEAVIQKARALMGETV</sequence>
<dbReference type="AlphaFoldDB" id="A0A2N5NH35"/>
<evidence type="ECO:0000313" key="9">
    <source>
        <dbReference type="EMBL" id="MCZ7695116.1"/>
    </source>
</evidence>
<evidence type="ECO:0000256" key="3">
    <source>
        <dbReference type="ARBA" id="ARBA00022597"/>
    </source>
</evidence>
<dbReference type="Pfam" id="PF02302">
    <property type="entry name" value="PTS_IIB"/>
    <property type="match status" value="1"/>
</dbReference>
<dbReference type="Proteomes" id="UP001148455">
    <property type="component" value="Unassembled WGS sequence"/>
</dbReference>